<accession>A0AAV7MQC7</accession>
<reference evidence="2" key="1">
    <citation type="journal article" date="2022" name="bioRxiv">
        <title>Sequencing and chromosome-scale assembly of the giantPleurodeles waltlgenome.</title>
        <authorList>
            <person name="Brown T."/>
            <person name="Elewa A."/>
            <person name="Iarovenko S."/>
            <person name="Subramanian E."/>
            <person name="Araus A.J."/>
            <person name="Petzold A."/>
            <person name="Susuki M."/>
            <person name="Suzuki K.-i.T."/>
            <person name="Hayashi T."/>
            <person name="Toyoda A."/>
            <person name="Oliveira C."/>
            <person name="Osipova E."/>
            <person name="Leigh N.D."/>
            <person name="Simon A."/>
            <person name="Yun M.H."/>
        </authorList>
    </citation>
    <scope>NUCLEOTIDE SEQUENCE</scope>
    <source>
        <strain evidence="2">20211129_DDA</strain>
        <tissue evidence="2">Liver</tissue>
    </source>
</reference>
<keyword evidence="3" id="KW-1185">Reference proteome</keyword>
<evidence type="ECO:0000313" key="3">
    <source>
        <dbReference type="Proteomes" id="UP001066276"/>
    </source>
</evidence>
<dbReference type="AlphaFoldDB" id="A0AAV7MQC7"/>
<evidence type="ECO:0000313" key="2">
    <source>
        <dbReference type="EMBL" id="KAJ1105581.1"/>
    </source>
</evidence>
<gene>
    <name evidence="2" type="ORF">NDU88_002986</name>
</gene>
<proteinExistence type="predicted"/>
<evidence type="ECO:0000256" key="1">
    <source>
        <dbReference type="SAM" id="MobiDB-lite"/>
    </source>
</evidence>
<feature type="region of interest" description="Disordered" evidence="1">
    <location>
        <begin position="54"/>
        <end position="76"/>
    </location>
</feature>
<feature type="region of interest" description="Disordered" evidence="1">
    <location>
        <begin position="17"/>
        <end position="38"/>
    </location>
</feature>
<comment type="caution">
    <text evidence="2">The sequence shown here is derived from an EMBL/GenBank/DDBJ whole genome shotgun (WGS) entry which is preliminary data.</text>
</comment>
<dbReference type="Proteomes" id="UP001066276">
    <property type="component" value="Chromosome 9"/>
</dbReference>
<sequence length="98" mass="11477">MSRCARIWDRLSEKAPTILSPSKRHPQELQYSTHRAQRREHDRRISFLLRERKKVRRPAGSHTASTAKEAGTMGAGREIRAEQMNQLTWRICTSQTMF</sequence>
<name>A0AAV7MQC7_PLEWA</name>
<protein>
    <submittedName>
        <fullName evidence="2">Uncharacterized protein</fullName>
    </submittedName>
</protein>
<dbReference type="EMBL" id="JANPWB010000013">
    <property type="protein sequence ID" value="KAJ1105581.1"/>
    <property type="molecule type" value="Genomic_DNA"/>
</dbReference>
<organism evidence="2 3">
    <name type="scientific">Pleurodeles waltl</name>
    <name type="common">Iberian ribbed newt</name>
    <dbReference type="NCBI Taxonomy" id="8319"/>
    <lineage>
        <taxon>Eukaryota</taxon>
        <taxon>Metazoa</taxon>
        <taxon>Chordata</taxon>
        <taxon>Craniata</taxon>
        <taxon>Vertebrata</taxon>
        <taxon>Euteleostomi</taxon>
        <taxon>Amphibia</taxon>
        <taxon>Batrachia</taxon>
        <taxon>Caudata</taxon>
        <taxon>Salamandroidea</taxon>
        <taxon>Salamandridae</taxon>
        <taxon>Pleurodelinae</taxon>
        <taxon>Pleurodeles</taxon>
    </lineage>
</organism>